<dbReference type="GO" id="GO:0015031">
    <property type="term" value="P:protein transport"/>
    <property type="evidence" value="ECO:0007669"/>
    <property type="project" value="UniProtKB-KW"/>
</dbReference>
<evidence type="ECO:0000256" key="6">
    <source>
        <dbReference type="ARBA" id="ARBA00022448"/>
    </source>
</evidence>
<evidence type="ECO:0000256" key="7">
    <source>
        <dbReference type="ARBA" id="ARBA00022475"/>
    </source>
</evidence>
<reference evidence="14 15" key="1">
    <citation type="submission" date="2018-07" db="EMBL/GenBank/DDBJ databases">
        <title>Genomic Encyclopedia of Type Strains, Phase IV (KMG-IV): sequencing the most valuable type-strain genomes for metagenomic binning, comparative biology and taxonomic classification.</title>
        <authorList>
            <person name="Goeker M."/>
        </authorList>
    </citation>
    <scope>NUCLEOTIDE SEQUENCE [LARGE SCALE GENOMIC DNA]</scope>
    <source>
        <strain evidence="14 15">DSM 14364</strain>
    </source>
</reference>
<comment type="function">
    <text evidence="1">The SecYEG-SecDF-YajC-YidC holo-translocon (HTL) protein secretase/insertase is a supercomplex required for protein secretion, insertion of proteins into membranes, and assembly of membrane protein complexes. While the SecYEG complex is essential for assembly of a number of proteins and complexes, the SecDF-YajC-YidC subcomplex facilitates these functions.</text>
</comment>
<keyword evidence="8 13" id="KW-0812">Transmembrane</keyword>
<comment type="subunit">
    <text evidence="4">Part of the SecDF-YidC-YajC translocase complex. The SecDF-YidC-YajC translocase forms a supercomplex with SecYEG, called the holo-translocon (HTL).</text>
</comment>
<evidence type="ECO:0000313" key="15">
    <source>
        <dbReference type="Proteomes" id="UP000254925"/>
    </source>
</evidence>
<protein>
    <recommendedName>
        <fullName evidence="5">Sec translocon accessory complex subunit YajC</fullName>
    </recommendedName>
</protein>
<organism evidence="14 15">
    <name type="scientific">Microvirga subterranea</name>
    <dbReference type="NCBI Taxonomy" id="186651"/>
    <lineage>
        <taxon>Bacteria</taxon>
        <taxon>Pseudomonadati</taxon>
        <taxon>Pseudomonadota</taxon>
        <taxon>Alphaproteobacteria</taxon>
        <taxon>Hyphomicrobiales</taxon>
        <taxon>Methylobacteriaceae</taxon>
        <taxon>Microvirga</taxon>
    </lineage>
</organism>
<dbReference type="GO" id="GO:0005886">
    <property type="term" value="C:plasma membrane"/>
    <property type="evidence" value="ECO:0007669"/>
    <property type="project" value="UniProtKB-SubCell"/>
</dbReference>
<evidence type="ECO:0000313" key="14">
    <source>
        <dbReference type="EMBL" id="RDI60093.1"/>
    </source>
</evidence>
<evidence type="ECO:0000256" key="13">
    <source>
        <dbReference type="SAM" id="Phobius"/>
    </source>
</evidence>
<gene>
    <name evidence="14" type="ORF">DES45_103354</name>
</gene>
<evidence type="ECO:0000256" key="9">
    <source>
        <dbReference type="ARBA" id="ARBA00022927"/>
    </source>
</evidence>
<dbReference type="Pfam" id="PF02699">
    <property type="entry name" value="YajC"/>
    <property type="match status" value="1"/>
</dbReference>
<keyword evidence="12 13" id="KW-0472">Membrane</keyword>
<evidence type="ECO:0000256" key="8">
    <source>
        <dbReference type="ARBA" id="ARBA00022692"/>
    </source>
</evidence>
<evidence type="ECO:0000256" key="12">
    <source>
        <dbReference type="ARBA" id="ARBA00023136"/>
    </source>
</evidence>
<keyword evidence="10 13" id="KW-1133">Transmembrane helix</keyword>
<comment type="subcellular location">
    <subcellularLocation>
        <location evidence="2">Cell membrane</location>
        <topology evidence="2">Single-pass membrane protein</topology>
    </subcellularLocation>
</comment>
<keyword evidence="6" id="KW-0813">Transport</keyword>
<name>A0A370HNF3_9HYPH</name>
<comment type="similarity">
    <text evidence="3">Belongs to the YajC family.</text>
</comment>
<dbReference type="InterPro" id="IPR003849">
    <property type="entry name" value="Preprotein_translocase_YajC"/>
</dbReference>
<evidence type="ECO:0000256" key="4">
    <source>
        <dbReference type="ARBA" id="ARBA00011718"/>
    </source>
</evidence>
<feature type="transmembrane region" description="Helical" evidence="13">
    <location>
        <begin position="66"/>
        <end position="85"/>
    </location>
</feature>
<dbReference type="Proteomes" id="UP000254925">
    <property type="component" value="Unassembled WGS sequence"/>
</dbReference>
<keyword evidence="7" id="KW-1003">Cell membrane</keyword>
<dbReference type="NCBIfam" id="TIGR00739">
    <property type="entry name" value="yajC"/>
    <property type="match status" value="1"/>
</dbReference>
<feature type="transmembrane region" description="Helical" evidence="13">
    <location>
        <begin position="32"/>
        <end position="54"/>
    </location>
</feature>
<keyword evidence="15" id="KW-1185">Reference proteome</keyword>
<evidence type="ECO:0000256" key="3">
    <source>
        <dbReference type="ARBA" id="ARBA00006742"/>
    </source>
</evidence>
<dbReference type="PANTHER" id="PTHR33909:SF1">
    <property type="entry name" value="SEC TRANSLOCON ACCESSORY COMPLEX SUBUNIT YAJC"/>
    <property type="match status" value="1"/>
</dbReference>
<comment type="caution">
    <text evidence="14">The sequence shown here is derived from an EMBL/GenBank/DDBJ whole genome shotgun (WGS) entry which is preliminary data.</text>
</comment>
<dbReference type="PANTHER" id="PTHR33909">
    <property type="entry name" value="SEC TRANSLOCON ACCESSORY COMPLEX SUBUNIT YAJC"/>
    <property type="match status" value="1"/>
</dbReference>
<dbReference type="AlphaFoldDB" id="A0A370HNF3"/>
<evidence type="ECO:0000256" key="10">
    <source>
        <dbReference type="ARBA" id="ARBA00022989"/>
    </source>
</evidence>
<evidence type="ECO:0000256" key="2">
    <source>
        <dbReference type="ARBA" id="ARBA00004162"/>
    </source>
</evidence>
<dbReference type="SMART" id="SM01323">
    <property type="entry name" value="YajC"/>
    <property type="match status" value="1"/>
</dbReference>
<proteinExistence type="inferred from homology"/>
<evidence type="ECO:0000256" key="5">
    <source>
        <dbReference type="ARBA" id="ARBA00014962"/>
    </source>
</evidence>
<evidence type="ECO:0000256" key="11">
    <source>
        <dbReference type="ARBA" id="ARBA00023010"/>
    </source>
</evidence>
<keyword evidence="9" id="KW-0653">Protein transport</keyword>
<sequence>MERGFGNPRNFIDFVESMGIVRPASYTARRGWAFFGACLAPLSMESRLFISPAFAQGAPAAGGTDMILQFVPFILIFVIMWFLIIRPQQKRVKTHQEMIKNVRRGDTVVTSGGIIGKVTKVLEDSADIEIEISEGVKVKVARAMIAEVRAKGEPVKA</sequence>
<dbReference type="PRINTS" id="PR01853">
    <property type="entry name" value="YAJCTRNLCASE"/>
</dbReference>
<evidence type="ECO:0000256" key="1">
    <source>
        <dbReference type="ARBA" id="ARBA00002061"/>
    </source>
</evidence>
<accession>A0A370HNF3</accession>
<keyword evidence="11" id="KW-0811">Translocation</keyword>
<dbReference type="EMBL" id="QQBB01000003">
    <property type="protein sequence ID" value="RDI60093.1"/>
    <property type="molecule type" value="Genomic_DNA"/>
</dbReference>